<evidence type="ECO:0000313" key="5">
    <source>
        <dbReference type="Proteomes" id="UP000184127"/>
    </source>
</evidence>
<dbReference type="Pfam" id="PF22335">
    <property type="entry name" value="Cas10-Cmr2_palm2"/>
    <property type="match status" value="1"/>
</dbReference>
<name>A0A1M5AAE2_9THEO</name>
<proteinExistence type="predicted"/>
<dbReference type="RefSeq" id="WP_072969455.1">
    <property type="nucleotide sequence ID" value="NZ_FQUR01000021.1"/>
</dbReference>
<feature type="domain" description="Cas10/Cmr2 second palm" evidence="3">
    <location>
        <begin position="236"/>
        <end position="387"/>
    </location>
</feature>
<accession>A0A1M5AAE2</accession>
<keyword evidence="1" id="KW-0547">Nucleotide-binding</keyword>
<keyword evidence="5" id="KW-1185">Reference proteome</keyword>
<dbReference type="InterPro" id="IPR043128">
    <property type="entry name" value="Rev_trsase/Diguanyl_cyclase"/>
</dbReference>
<dbReference type="AlphaFoldDB" id="A0A1M5AAE2"/>
<evidence type="ECO:0000259" key="3">
    <source>
        <dbReference type="Pfam" id="PF22335"/>
    </source>
</evidence>
<dbReference type="EMBL" id="FQUR01000021">
    <property type="protein sequence ID" value="SHF27239.1"/>
    <property type="molecule type" value="Genomic_DNA"/>
</dbReference>
<dbReference type="GO" id="GO:0000166">
    <property type="term" value="F:nucleotide binding"/>
    <property type="evidence" value="ECO:0007669"/>
    <property type="project" value="UniProtKB-KW"/>
</dbReference>
<dbReference type="Proteomes" id="UP000184127">
    <property type="component" value="Unassembled WGS sequence"/>
</dbReference>
<evidence type="ECO:0000256" key="1">
    <source>
        <dbReference type="ARBA" id="ARBA00022741"/>
    </source>
</evidence>
<sequence length="518" mass="59620">MKLSAVLIDTVSIQEYIFLSNKLKENIGASFLVKKIYEDILKEALKVTFSRDIDIKEWENDPTNIKINQDSEEVEIGYIGGGNALVLFKDKYKTTEFIKNYTKLLLVKVPGLKTAFGIIHDFDLDNFKNSMKNLHENLRENKNKYSPNVTLPKYGFTLDCPRTNESAENFEDPERAESFNEQDAKIKYISSVAWTKLKFSDKAKDEMIDKINDILNDKYTLTNDIEKLGQQEGKDYIAVVHIDGNKMGERFSKCESLSEYRKLSIGVRNATEKTFKKMIEILIKQIKKNKAFDLKNGEFKLSTENGKIILPIRPIVLGGDDITFISDGRLGIWLAEIFIKEFANHSINNEPLSVCGGVSIVKTKYPFYRAYKLAEGLIDKAKKESRKKEGSYIDFFISSSGWSGSLDGIINKHLSTVNGNLHFGPYRVDKTNEEKSLENLKYIVKEFKNIPKNKIMKLREILFEDKDNAKIYVKELKAKGVKLPQIKGMYYHEHIWQNKETPYFDAIELIDFYPEGLL</sequence>
<gene>
    <name evidence="4" type="ORF">SAMN02745195_02251</name>
</gene>
<evidence type="ECO:0000256" key="2">
    <source>
        <dbReference type="ARBA" id="ARBA00023118"/>
    </source>
</evidence>
<dbReference type="Gene3D" id="3.30.70.270">
    <property type="match status" value="1"/>
</dbReference>
<organism evidence="4 5">
    <name type="scientific">Thermoanaerobacter uzonensis DSM 18761</name>
    <dbReference type="NCBI Taxonomy" id="1123369"/>
    <lineage>
        <taxon>Bacteria</taxon>
        <taxon>Bacillati</taxon>
        <taxon>Bacillota</taxon>
        <taxon>Clostridia</taxon>
        <taxon>Thermoanaerobacterales</taxon>
        <taxon>Thermoanaerobacteraceae</taxon>
        <taxon>Thermoanaerobacter</taxon>
    </lineage>
</organism>
<keyword evidence="2" id="KW-0051">Antiviral defense</keyword>
<dbReference type="GO" id="GO:0051607">
    <property type="term" value="P:defense response to virus"/>
    <property type="evidence" value="ECO:0007669"/>
    <property type="project" value="UniProtKB-KW"/>
</dbReference>
<reference evidence="5" key="1">
    <citation type="submission" date="2016-11" db="EMBL/GenBank/DDBJ databases">
        <authorList>
            <person name="Varghese N."/>
            <person name="Submissions S."/>
        </authorList>
    </citation>
    <scope>NUCLEOTIDE SEQUENCE [LARGE SCALE GENOMIC DNA]</scope>
    <source>
        <strain evidence="5">DSM 18761</strain>
    </source>
</reference>
<protein>
    <recommendedName>
        <fullName evidence="3">Cas10/Cmr2 second palm domain-containing protein</fullName>
    </recommendedName>
</protein>
<evidence type="ECO:0000313" key="4">
    <source>
        <dbReference type="EMBL" id="SHF27239.1"/>
    </source>
</evidence>
<dbReference type="InterPro" id="IPR054767">
    <property type="entry name" value="Cas10-Cmr2_palm2"/>
</dbReference>